<protein>
    <recommendedName>
        <fullName evidence="1">Stage 0 sporulation protein A homolog</fullName>
    </recommendedName>
</protein>
<proteinExistence type="predicted"/>
<reference evidence="6" key="2">
    <citation type="journal article" date="2021" name="PeerJ">
        <title>Extensive microbial diversity within the chicken gut microbiome revealed by metagenomics and culture.</title>
        <authorList>
            <person name="Gilroy R."/>
            <person name="Ravi A."/>
            <person name="Getino M."/>
            <person name="Pursley I."/>
            <person name="Horton D.L."/>
            <person name="Alikhan N.F."/>
            <person name="Baker D."/>
            <person name="Gharbi K."/>
            <person name="Hall N."/>
            <person name="Watson M."/>
            <person name="Adriaenssens E.M."/>
            <person name="Foster-Nyarko E."/>
            <person name="Jarju S."/>
            <person name="Secka A."/>
            <person name="Antonio M."/>
            <person name="Oren A."/>
            <person name="Chaudhuri R.R."/>
            <person name="La Ragione R."/>
            <person name="Hildebrand F."/>
            <person name="Pallen M.J."/>
        </authorList>
    </citation>
    <scope>NUCLEOTIDE SEQUENCE</scope>
    <source>
        <strain evidence="6">ChiW25-3613</strain>
    </source>
</reference>
<evidence type="ECO:0000259" key="4">
    <source>
        <dbReference type="PROSITE" id="PS50110"/>
    </source>
</evidence>
<dbReference type="PROSITE" id="PS50930">
    <property type="entry name" value="HTH_LYTTR"/>
    <property type="match status" value="1"/>
</dbReference>
<dbReference type="SMART" id="SM00850">
    <property type="entry name" value="LytTR"/>
    <property type="match status" value="1"/>
</dbReference>
<organism evidence="6 7">
    <name type="scientific">Candidatus Coproplasma stercoripullorum</name>
    <dbReference type="NCBI Taxonomy" id="2840751"/>
    <lineage>
        <taxon>Bacteria</taxon>
        <taxon>Bacillati</taxon>
        <taxon>Bacillota</taxon>
        <taxon>Clostridia</taxon>
        <taxon>Eubacteriales</taxon>
        <taxon>Candidatus Coproplasma</taxon>
    </lineage>
</organism>
<dbReference type="Pfam" id="PF04397">
    <property type="entry name" value="LytTR"/>
    <property type="match status" value="1"/>
</dbReference>
<dbReference type="InterPro" id="IPR001789">
    <property type="entry name" value="Sig_transdc_resp-reg_receiver"/>
</dbReference>
<evidence type="ECO:0000256" key="2">
    <source>
        <dbReference type="ARBA" id="ARBA00024867"/>
    </source>
</evidence>
<gene>
    <name evidence="6" type="ORF">IAB90_00215</name>
</gene>
<dbReference type="GO" id="GO:0003677">
    <property type="term" value="F:DNA binding"/>
    <property type="evidence" value="ECO:0007669"/>
    <property type="project" value="InterPro"/>
</dbReference>
<keyword evidence="3" id="KW-0597">Phosphoprotein</keyword>
<evidence type="ECO:0000259" key="5">
    <source>
        <dbReference type="PROSITE" id="PS50930"/>
    </source>
</evidence>
<dbReference type="EMBL" id="DVHB01000005">
    <property type="protein sequence ID" value="HIR38783.1"/>
    <property type="molecule type" value="Genomic_DNA"/>
</dbReference>
<dbReference type="PANTHER" id="PTHR37299:SF1">
    <property type="entry name" value="STAGE 0 SPORULATION PROTEIN A HOMOLOG"/>
    <property type="match status" value="1"/>
</dbReference>
<feature type="domain" description="HTH LytTR-type" evidence="5">
    <location>
        <begin position="141"/>
        <end position="198"/>
    </location>
</feature>
<evidence type="ECO:0000256" key="3">
    <source>
        <dbReference type="PROSITE-ProRule" id="PRU00169"/>
    </source>
</evidence>
<feature type="modified residue" description="4-aspartylphosphate" evidence="3">
    <location>
        <position position="57"/>
    </location>
</feature>
<dbReference type="Pfam" id="PF00072">
    <property type="entry name" value="Response_reg"/>
    <property type="match status" value="1"/>
</dbReference>
<dbReference type="PROSITE" id="PS50110">
    <property type="entry name" value="RESPONSE_REGULATORY"/>
    <property type="match status" value="1"/>
</dbReference>
<dbReference type="InterPro" id="IPR007492">
    <property type="entry name" value="LytTR_DNA-bd_dom"/>
</dbReference>
<evidence type="ECO:0000313" key="7">
    <source>
        <dbReference type="Proteomes" id="UP000824179"/>
    </source>
</evidence>
<dbReference type="PANTHER" id="PTHR37299">
    <property type="entry name" value="TRANSCRIPTIONAL REGULATOR-RELATED"/>
    <property type="match status" value="1"/>
</dbReference>
<dbReference type="Proteomes" id="UP000824179">
    <property type="component" value="Unassembled WGS sequence"/>
</dbReference>
<dbReference type="SMART" id="SM00448">
    <property type="entry name" value="REC"/>
    <property type="match status" value="1"/>
</dbReference>
<evidence type="ECO:0000313" key="6">
    <source>
        <dbReference type="EMBL" id="HIR38783.1"/>
    </source>
</evidence>
<dbReference type="InterPro" id="IPR046947">
    <property type="entry name" value="LytR-like"/>
</dbReference>
<name>A0A9D1AF48_9FIRM</name>
<comment type="function">
    <text evidence="2">May play the central regulatory role in sporulation. It may be an element of the effector pathway responsible for the activation of sporulation genes in response to nutritional stress. Spo0A may act in concert with spo0H (a sigma factor) to control the expression of some genes that are critical to the sporulation process.</text>
</comment>
<dbReference type="Gene3D" id="3.40.50.2300">
    <property type="match status" value="1"/>
</dbReference>
<dbReference type="AlphaFoldDB" id="A0A9D1AF48"/>
<reference evidence="6" key="1">
    <citation type="submission" date="2020-10" db="EMBL/GenBank/DDBJ databases">
        <authorList>
            <person name="Gilroy R."/>
        </authorList>
    </citation>
    <scope>NUCLEOTIDE SEQUENCE</scope>
    <source>
        <strain evidence="6">ChiW25-3613</strain>
    </source>
</reference>
<comment type="caution">
    <text evidence="6">The sequence shown here is derived from an EMBL/GenBank/DDBJ whole genome shotgun (WGS) entry which is preliminary data.</text>
</comment>
<dbReference type="InterPro" id="IPR011006">
    <property type="entry name" value="CheY-like_superfamily"/>
</dbReference>
<dbReference type="Gene3D" id="2.40.50.1020">
    <property type="entry name" value="LytTr DNA-binding domain"/>
    <property type="match status" value="1"/>
</dbReference>
<evidence type="ECO:0000256" key="1">
    <source>
        <dbReference type="ARBA" id="ARBA00018672"/>
    </source>
</evidence>
<sequence length="243" mass="27523">MFRIAIVEDDGEQAASFSDYAKKYFGEIKQPYSVELFSDGMGFISDYRGGYDLVLMDIAMPHMNGMEAARRLRGIDHTVCLIFVTTLAQYAIKGYEVNAFDFLVKPVNYKLFCLKLDRVREHIGRRGHTAFAVHNAGVMRMVPLNEIKYVESVKHYLFFHTVSDELKMRGTLGEIKPLFKINGFSEINRSLLVNLAYVDGYSQQEVTVAGEQLPLSRVYKTDFLNDLTKFVGDGRGGTPDNAD</sequence>
<dbReference type="GO" id="GO:0000156">
    <property type="term" value="F:phosphorelay response regulator activity"/>
    <property type="evidence" value="ECO:0007669"/>
    <property type="project" value="InterPro"/>
</dbReference>
<accession>A0A9D1AF48</accession>
<feature type="domain" description="Response regulatory" evidence="4">
    <location>
        <begin position="3"/>
        <end position="120"/>
    </location>
</feature>
<dbReference type="SUPFAM" id="SSF52172">
    <property type="entry name" value="CheY-like"/>
    <property type="match status" value="1"/>
</dbReference>